<sequence>MLDVIIIGAGQAGLSMGFFLKQQEVSFLLLDAGERVGDSWRKRYDSLILFTPKSYSALPGLAFEGDQDAFPSKGEMADYLETYAEHFSLPIQLRTHVQKVQQVDMGFKVVTNKEILYSKQIVIASGAFQAPFLPPASQQYSKDVFQIHSSAYISPKQIPEGPVLVVGGGNSGAQIATELAEDREVTIAISHPFKFLPLHFLGKSIFFWLETLGFLYAGTDTKRGVWFRKKGDRIFGVECRNLIRSGKVRVKSRVVDVQGERTIFQDGSSMDVKNIIWSTGFVPDYKWLEVNGALDEKGEPLHYRGVSPVEGLFFIGLPWQRQRGSALVCGVGRDAEYLLSFIKDALRKAEIDSLEKYIV</sequence>
<dbReference type="InterPro" id="IPR050982">
    <property type="entry name" value="Auxin_biosynth/cation_transpt"/>
</dbReference>
<dbReference type="RefSeq" id="WP_379952297.1">
    <property type="nucleotide sequence ID" value="NZ_JBHMAF010000196.1"/>
</dbReference>
<dbReference type="Gene3D" id="3.50.50.60">
    <property type="entry name" value="FAD/NAD(P)-binding domain"/>
    <property type="match status" value="1"/>
</dbReference>
<protein>
    <submittedName>
        <fullName evidence="2">Flavin-containing monooxygenase</fullName>
        <ecNumber evidence="2">1.14.13.-</ecNumber>
    </submittedName>
</protein>
<dbReference type="SUPFAM" id="SSF51905">
    <property type="entry name" value="FAD/NAD(P)-binding domain"/>
    <property type="match status" value="2"/>
</dbReference>
<keyword evidence="3" id="KW-1185">Reference proteome</keyword>
<dbReference type="Proteomes" id="UP001589609">
    <property type="component" value="Unassembled WGS sequence"/>
</dbReference>
<reference evidence="2 3" key="1">
    <citation type="submission" date="2024-09" db="EMBL/GenBank/DDBJ databases">
        <authorList>
            <person name="Sun Q."/>
            <person name="Mori K."/>
        </authorList>
    </citation>
    <scope>NUCLEOTIDE SEQUENCE [LARGE SCALE GENOMIC DNA]</scope>
    <source>
        <strain evidence="2 3">JCM 11201</strain>
    </source>
</reference>
<dbReference type="Pfam" id="PF13738">
    <property type="entry name" value="Pyr_redox_3"/>
    <property type="match status" value="1"/>
</dbReference>
<dbReference type="PANTHER" id="PTHR43539">
    <property type="entry name" value="FLAVIN-BINDING MONOOXYGENASE-LIKE PROTEIN (AFU_ORTHOLOGUE AFUA_4G09220)"/>
    <property type="match status" value="1"/>
</dbReference>
<dbReference type="PRINTS" id="PR00368">
    <property type="entry name" value="FADPNR"/>
</dbReference>
<dbReference type="InterPro" id="IPR036188">
    <property type="entry name" value="FAD/NAD-bd_sf"/>
</dbReference>
<keyword evidence="2" id="KW-0503">Monooxygenase</keyword>
<dbReference type="PIRSF" id="PIRSF000332">
    <property type="entry name" value="FMO"/>
    <property type="match status" value="1"/>
</dbReference>
<dbReference type="InterPro" id="IPR000960">
    <property type="entry name" value="Flavin_mOase"/>
</dbReference>
<evidence type="ECO:0000256" key="1">
    <source>
        <dbReference type="ARBA" id="ARBA00023002"/>
    </source>
</evidence>
<evidence type="ECO:0000313" key="2">
    <source>
        <dbReference type="EMBL" id="MFB9761702.1"/>
    </source>
</evidence>
<evidence type="ECO:0000313" key="3">
    <source>
        <dbReference type="Proteomes" id="UP001589609"/>
    </source>
</evidence>
<comment type="caution">
    <text evidence="2">The sequence shown here is derived from an EMBL/GenBank/DDBJ whole genome shotgun (WGS) entry which is preliminary data.</text>
</comment>
<organism evidence="2 3">
    <name type="scientific">Ectobacillus funiculus</name>
    <dbReference type="NCBI Taxonomy" id="137993"/>
    <lineage>
        <taxon>Bacteria</taxon>
        <taxon>Bacillati</taxon>
        <taxon>Bacillota</taxon>
        <taxon>Bacilli</taxon>
        <taxon>Bacillales</taxon>
        <taxon>Bacillaceae</taxon>
        <taxon>Ectobacillus</taxon>
    </lineage>
</organism>
<name>A0ABV5WM99_9BACI</name>
<keyword evidence="1 2" id="KW-0560">Oxidoreductase</keyword>
<dbReference type="GO" id="GO:0004497">
    <property type="term" value="F:monooxygenase activity"/>
    <property type="evidence" value="ECO:0007669"/>
    <property type="project" value="UniProtKB-KW"/>
</dbReference>
<dbReference type="EMBL" id="JBHMAF010000196">
    <property type="protein sequence ID" value="MFB9761702.1"/>
    <property type="molecule type" value="Genomic_DNA"/>
</dbReference>
<dbReference type="PRINTS" id="PR00469">
    <property type="entry name" value="PNDRDTASEII"/>
</dbReference>
<accession>A0ABV5WM99</accession>
<dbReference type="PANTHER" id="PTHR43539:SF78">
    <property type="entry name" value="FLAVIN-CONTAINING MONOOXYGENASE"/>
    <property type="match status" value="1"/>
</dbReference>
<gene>
    <name evidence="2" type="ORF">ACFFMS_26055</name>
</gene>
<proteinExistence type="predicted"/>
<dbReference type="EC" id="1.14.13.-" evidence="2"/>